<dbReference type="GO" id="GO:0005525">
    <property type="term" value="F:GTP binding"/>
    <property type="evidence" value="ECO:0007669"/>
    <property type="project" value="UniProtKB-KW"/>
</dbReference>
<evidence type="ECO:0000256" key="7">
    <source>
        <dbReference type="ARBA" id="ARBA00023150"/>
    </source>
</evidence>
<evidence type="ECO:0000256" key="3">
    <source>
        <dbReference type="ARBA" id="ARBA00022723"/>
    </source>
</evidence>
<gene>
    <name evidence="9" type="ORF">SAMN04488028_101716</name>
</gene>
<keyword evidence="1" id="KW-0963">Cytoplasm</keyword>
<dbReference type="CDD" id="cd02503">
    <property type="entry name" value="MobA"/>
    <property type="match status" value="1"/>
</dbReference>
<feature type="domain" description="MobA-like NTP transferase" evidence="8">
    <location>
        <begin position="195"/>
        <end position="335"/>
    </location>
</feature>
<dbReference type="InterPro" id="IPR029044">
    <property type="entry name" value="Nucleotide-diphossugar_trans"/>
</dbReference>
<evidence type="ECO:0000313" key="10">
    <source>
        <dbReference type="Proteomes" id="UP000184474"/>
    </source>
</evidence>
<dbReference type="InterPro" id="IPR025877">
    <property type="entry name" value="MobA-like_NTP_Trfase"/>
</dbReference>
<keyword evidence="10" id="KW-1185">Reference proteome</keyword>
<dbReference type="RefSeq" id="WP_073119452.1">
    <property type="nucleotide sequence ID" value="NZ_FRAA01000001.1"/>
</dbReference>
<keyword evidence="2" id="KW-0808">Transferase</keyword>
<reference evidence="10" key="1">
    <citation type="submission" date="2016-11" db="EMBL/GenBank/DDBJ databases">
        <authorList>
            <person name="Varghese N."/>
            <person name="Submissions S."/>
        </authorList>
    </citation>
    <scope>NUCLEOTIDE SEQUENCE [LARGE SCALE GENOMIC DNA]</scope>
    <source>
        <strain evidence="10">DSM 26134</strain>
    </source>
</reference>
<name>A0A1M6KV34_REIAG</name>
<dbReference type="STRING" id="156994.SAMN04488028_101716"/>
<keyword evidence="4" id="KW-0547">Nucleotide-binding</keyword>
<evidence type="ECO:0000256" key="5">
    <source>
        <dbReference type="ARBA" id="ARBA00022842"/>
    </source>
</evidence>
<dbReference type="PANTHER" id="PTHR19136">
    <property type="entry name" value="MOLYBDENUM COFACTOR GUANYLYLTRANSFERASE"/>
    <property type="match status" value="1"/>
</dbReference>
<protein>
    <submittedName>
        <fullName evidence="9">Molybdopterin-guanine dinucleotide biosynthesis protein A</fullName>
    </submittedName>
</protein>
<keyword evidence="6" id="KW-0342">GTP-binding</keyword>
<accession>A0A1M6KV34</accession>
<sequence>MSKKHQKHAKITKPNYGQFARQELAILGTPCGEIKKISQTISEALADQYSIAYVDADHKSADDSTLTGTSLDHGNELEYVDKINFHRFDTRSAMNPWLFRPYFNDQELVIVNGNHFEASQQIVVIDSRKSLEKKLHKLTNVVLILLPEGESIIPDYLRHHIENIDQIPNYLINDLSQLTQWIDQQLKQSIAPLNGLVLAGGKSERMQKDKSQINYHGKSQKTHMLDLLSDATQKAFFAIREDQAEEKDSIKDTFTGLGPYGAILSAFRHDPNAAWLVTACDQPFLTHEVIDLLIKKRNPSKVATAFYNPDTDFPEPLITIWEPKSYPYLLQFLSQGYSCPRKVLINTDIELVHLDDPSVLRNVNTPDEYEAAIKEIK</sequence>
<keyword evidence="3" id="KW-0479">Metal-binding</keyword>
<evidence type="ECO:0000256" key="4">
    <source>
        <dbReference type="ARBA" id="ARBA00022741"/>
    </source>
</evidence>
<dbReference type="Proteomes" id="UP000184474">
    <property type="component" value="Unassembled WGS sequence"/>
</dbReference>
<evidence type="ECO:0000256" key="6">
    <source>
        <dbReference type="ARBA" id="ARBA00023134"/>
    </source>
</evidence>
<dbReference type="InterPro" id="IPR013482">
    <property type="entry name" value="Molybde_CF_guanTrfase"/>
</dbReference>
<dbReference type="EMBL" id="FRAA01000001">
    <property type="protein sequence ID" value="SHJ62753.1"/>
    <property type="molecule type" value="Genomic_DNA"/>
</dbReference>
<dbReference type="Pfam" id="PF12804">
    <property type="entry name" value="NTP_transf_3"/>
    <property type="match status" value="1"/>
</dbReference>
<dbReference type="GO" id="GO:0046872">
    <property type="term" value="F:metal ion binding"/>
    <property type="evidence" value="ECO:0007669"/>
    <property type="project" value="UniProtKB-KW"/>
</dbReference>
<evidence type="ECO:0000313" key="9">
    <source>
        <dbReference type="EMBL" id="SHJ62753.1"/>
    </source>
</evidence>
<evidence type="ECO:0000259" key="8">
    <source>
        <dbReference type="Pfam" id="PF12804"/>
    </source>
</evidence>
<dbReference type="GO" id="GO:0016779">
    <property type="term" value="F:nucleotidyltransferase activity"/>
    <property type="evidence" value="ECO:0007669"/>
    <property type="project" value="TreeGrafter"/>
</dbReference>
<dbReference type="AlphaFoldDB" id="A0A1M6KV34"/>
<evidence type="ECO:0000256" key="2">
    <source>
        <dbReference type="ARBA" id="ARBA00022679"/>
    </source>
</evidence>
<evidence type="ECO:0000256" key="1">
    <source>
        <dbReference type="ARBA" id="ARBA00022490"/>
    </source>
</evidence>
<organism evidence="9 10">
    <name type="scientific">Reichenbachiella agariperforans</name>
    <dbReference type="NCBI Taxonomy" id="156994"/>
    <lineage>
        <taxon>Bacteria</taxon>
        <taxon>Pseudomonadati</taxon>
        <taxon>Bacteroidota</taxon>
        <taxon>Cytophagia</taxon>
        <taxon>Cytophagales</taxon>
        <taxon>Reichenbachiellaceae</taxon>
        <taxon>Reichenbachiella</taxon>
    </lineage>
</organism>
<dbReference type="PANTHER" id="PTHR19136:SF81">
    <property type="entry name" value="MOLYBDENUM COFACTOR GUANYLYLTRANSFERASE"/>
    <property type="match status" value="1"/>
</dbReference>
<dbReference type="Gene3D" id="3.90.550.10">
    <property type="entry name" value="Spore Coat Polysaccharide Biosynthesis Protein SpsA, Chain A"/>
    <property type="match status" value="1"/>
</dbReference>
<dbReference type="GO" id="GO:0006777">
    <property type="term" value="P:Mo-molybdopterin cofactor biosynthetic process"/>
    <property type="evidence" value="ECO:0007669"/>
    <property type="project" value="UniProtKB-KW"/>
</dbReference>
<keyword evidence="5" id="KW-0460">Magnesium</keyword>
<keyword evidence="7" id="KW-0501">Molybdenum cofactor biosynthesis</keyword>
<proteinExistence type="predicted"/>
<dbReference type="SUPFAM" id="SSF53448">
    <property type="entry name" value="Nucleotide-diphospho-sugar transferases"/>
    <property type="match status" value="1"/>
</dbReference>